<organism evidence="3 4">
    <name type="scientific">Anas zonorhyncha</name>
    <name type="common">Eastern spot-billed duck</name>
    <dbReference type="NCBI Taxonomy" id="75864"/>
    <lineage>
        <taxon>Eukaryota</taxon>
        <taxon>Metazoa</taxon>
        <taxon>Chordata</taxon>
        <taxon>Craniata</taxon>
        <taxon>Vertebrata</taxon>
        <taxon>Euteleostomi</taxon>
        <taxon>Archelosauria</taxon>
        <taxon>Archosauria</taxon>
        <taxon>Dinosauria</taxon>
        <taxon>Saurischia</taxon>
        <taxon>Theropoda</taxon>
        <taxon>Coelurosauria</taxon>
        <taxon>Aves</taxon>
        <taxon>Neognathae</taxon>
        <taxon>Galloanserae</taxon>
        <taxon>Anseriformes</taxon>
        <taxon>Anatidae</taxon>
        <taxon>Anatinae</taxon>
        <taxon>Anas</taxon>
    </lineage>
</organism>
<reference evidence="3" key="2">
    <citation type="submission" date="2025-09" db="UniProtKB">
        <authorList>
            <consortium name="Ensembl"/>
        </authorList>
    </citation>
    <scope>IDENTIFICATION</scope>
</reference>
<dbReference type="AlphaFoldDB" id="A0A8B9UMK1"/>
<accession>A0A8B9UMK1</accession>
<reference evidence="3" key="1">
    <citation type="submission" date="2025-08" db="UniProtKB">
        <authorList>
            <consortium name="Ensembl"/>
        </authorList>
    </citation>
    <scope>IDENTIFICATION</scope>
</reference>
<feature type="region of interest" description="Disordered" evidence="1">
    <location>
        <begin position="1"/>
        <end position="61"/>
    </location>
</feature>
<proteinExistence type="predicted"/>
<evidence type="ECO:0000259" key="2">
    <source>
        <dbReference type="Pfam" id="PF05131"/>
    </source>
</evidence>
<protein>
    <submittedName>
        <fullName evidence="3">VPS18 core subunit of CORVET and HOPS complexes</fullName>
    </submittedName>
</protein>
<dbReference type="Ensembl" id="ENSAZOT00000011475.1">
    <property type="protein sequence ID" value="ENSAZOP00000010739.1"/>
    <property type="gene ID" value="ENSAZOG00000006871.1"/>
</dbReference>
<feature type="compositionally biased region" description="Polar residues" evidence="1">
    <location>
        <begin position="1"/>
        <end position="10"/>
    </location>
</feature>
<evidence type="ECO:0000313" key="4">
    <source>
        <dbReference type="Proteomes" id="UP000694549"/>
    </source>
</evidence>
<evidence type="ECO:0000313" key="3">
    <source>
        <dbReference type="Ensembl" id="ENSAZOP00000010739.1"/>
    </source>
</evidence>
<dbReference type="Pfam" id="PF05131">
    <property type="entry name" value="Pep3_Vps18"/>
    <property type="match status" value="1"/>
</dbReference>
<dbReference type="Proteomes" id="UP000694549">
    <property type="component" value="Unplaced"/>
</dbReference>
<name>A0A8B9UMK1_9AVES</name>
<feature type="domain" description="Pep3/Vps18 beta-propeller" evidence="2">
    <location>
        <begin position="113"/>
        <end position="180"/>
    </location>
</feature>
<evidence type="ECO:0000256" key="1">
    <source>
        <dbReference type="SAM" id="MobiDB-lite"/>
    </source>
</evidence>
<dbReference type="InterPro" id="IPR007810">
    <property type="entry name" value="Pep3/Vps18_beta-prop"/>
</dbReference>
<sequence>MRAHQPSQRESPCCHLEEAAPSPPLLREGRSGEGAATAQARSGGGRAREAAHVRAGGSGRWRRPLVRPLGAMASILDEYEDSLHRSAAVQQSRAAVGIPHSGYVNARLEKETPIFNKQRIDFAPPEKINSLVVSSNQLCMSLGKDTLLRIDLGKPDEPNQVELGRKDEARVYKMFLDHTGG</sequence>
<keyword evidence="4" id="KW-1185">Reference proteome</keyword>